<name>A0A2B7Z1K7_POLH7</name>
<dbReference type="GO" id="GO:0032259">
    <property type="term" value="P:methylation"/>
    <property type="evidence" value="ECO:0007669"/>
    <property type="project" value="UniProtKB-KW"/>
</dbReference>
<keyword evidence="2 4" id="KW-0808">Transferase</keyword>
<dbReference type="OrthoDB" id="10250660at2759"/>
<dbReference type="PROSITE" id="PS51687">
    <property type="entry name" value="SAM_MT_RNA_M5U"/>
    <property type="match status" value="1"/>
</dbReference>
<evidence type="ECO:0000256" key="2">
    <source>
        <dbReference type="ARBA" id="ARBA00022679"/>
    </source>
</evidence>
<dbReference type="PROSITE" id="PS01231">
    <property type="entry name" value="TRMA_2"/>
    <property type="match status" value="1"/>
</dbReference>
<evidence type="ECO:0000256" key="3">
    <source>
        <dbReference type="ARBA" id="ARBA00022691"/>
    </source>
</evidence>
<dbReference type="AlphaFoldDB" id="A0A2B7Z1K7"/>
<accession>A0A2B7Z1K7</accession>
<dbReference type="GO" id="GO:0008033">
    <property type="term" value="P:tRNA processing"/>
    <property type="evidence" value="ECO:0007669"/>
    <property type="project" value="InterPro"/>
</dbReference>
<evidence type="ECO:0000313" key="8">
    <source>
        <dbReference type="Proteomes" id="UP000224634"/>
    </source>
</evidence>
<dbReference type="FunFam" id="3.40.50.150:FF:000104">
    <property type="entry name" value="S-adenosyl-L-methionine-dependent methyltransferase"/>
    <property type="match status" value="1"/>
</dbReference>
<dbReference type="InterPro" id="IPR030391">
    <property type="entry name" value="MeTrfase_TrmA_CS"/>
</dbReference>
<dbReference type="InterPro" id="IPR010280">
    <property type="entry name" value="U5_MeTrfase_fam"/>
</dbReference>
<dbReference type="InterPro" id="IPR012340">
    <property type="entry name" value="NA-bd_OB-fold"/>
</dbReference>
<feature type="binding site" evidence="4">
    <location>
        <position position="476"/>
    </location>
    <ligand>
        <name>S-adenosyl-L-methionine</name>
        <dbReference type="ChEBI" id="CHEBI:59789"/>
    </ligand>
</feature>
<dbReference type="PANTHER" id="PTHR11061">
    <property type="entry name" value="RNA M5U METHYLTRANSFERASE"/>
    <property type="match status" value="1"/>
</dbReference>
<feature type="compositionally biased region" description="Basic and acidic residues" evidence="6">
    <location>
        <begin position="338"/>
        <end position="357"/>
    </location>
</feature>
<sequence>MLFLLSRQLVSPTRRTFAQPCLRIVHAQFALPPSRFALTYYHRPSLFRMVETQDKPASRPREPQRKKKKGNAKTASEGTNDEVLQLDVTALLKRHAEDAQNGGKKVAPVVHAHDSKEFPETELTITELSSVGDGLALSPHLDHVYVVPFTVPGDVARVKVVRTMHKESYSLTDLLEVIKPGPQRDDSLINCQYFAKCSGCQLQMLPYEDQLKHKKRIIEKAYANFSGILPELIPTIRDTMGSPLQYGYRTKLTPHFTVPGGRSRGAKGRGQKPVLTEVPPIGFMIKGRRTVMDIEDCPLGTDIVRRGLKRERKRVAEQLDSFKNGATLLMRESTTRTQKTENEPTQADDKANNKNGEEPQPPTERIEKGQSSSSSQTPARDEADVLTIEHPTYIEEKRCITNPNATTFEYVDDYIFQNRAGQFFQNNNSILPPFTAYIRENVHQQIPTTTASDEASSSTSVGATPAPKLKYLLDAYSGSGLFTVTLSPLFISSLGIDISTEGIAAARENARQNNLANTGFAAADAPALFRDVPYPPDQTLLVIDPPRKGCGDDFLMQLLAYGPRRVIYVSCNVHTQARDVGVLVQGSGSSSEGKEGVVRYELESIKGFDFFPQTGHVESVAVLNRV</sequence>
<feature type="compositionally biased region" description="Polar residues" evidence="6">
    <location>
        <begin position="369"/>
        <end position="378"/>
    </location>
</feature>
<keyword evidence="1 4" id="KW-0489">Methyltransferase</keyword>
<reference evidence="7 8" key="1">
    <citation type="submission" date="2017-10" db="EMBL/GenBank/DDBJ databases">
        <title>Comparative genomics in systemic dimorphic fungi from Ajellomycetaceae.</title>
        <authorList>
            <person name="Munoz J.F."/>
            <person name="Mcewen J.G."/>
            <person name="Clay O.K."/>
            <person name="Cuomo C.A."/>
        </authorList>
    </citation>
    <scope>NUCLEOTIDE SEQUENCE [LARGE SCALE GENOMIC DNA]</scope>
    <source>
        <strain evidence="7 8">UAMH7299</strain>
    </source>
</reference>
<feature type="compositionally biased region" description="Basic and acidic residues" evidence="6">
    <location>
        <begin position="51"/>
        <end position="63"/>
    </location>
</feature>
<dbReference type="InterPro" id="IPR029063">
    <property type="entry name" value="SAM-dependent_MTases_sf"/>
</dbReference>
<dbReference type="InterPro" id="IPR030390">
    <property type="entry name" value="MeTrfase_TrmA_AS"/>
</dbReference>
<comment type="caution">
    <text evidence="7">The sequence shown here is derived from an EMBL/GenBank/DDBJ whole genome shotgun (WGS) entry which is preliminary data.</text>
</comment>
<protein>
    <recommendedName>
        <fullName evidence="9">TRAM domain-containing protein</fullName>
    </recommendedName>
</protein>
<evidence type="ECO:0008006" key="9">
    <source>
        <dbReference type="Google" id="ProtNLM"/>
    </source>
</evidence>
<dbReference type="PROSITE" id="PS51622">
    <property type="entry name" value="SAM_MT_RNA_M5U_2"/>
    <property type="match status" value="1"/>
</dbReference>
<feature type="binding site" evidence="4">
    <location>
        <position position="425"/>
    </location>
    <ligand>
        <name>S-adenosyl-L-methionine</name>
        <dbReference type="ChEBI" id="CHEBI:59789"/>
    </ligand>
</feature>
<feature type="active site" description="Nucleophile" evidence="4">
    <location>
        <position position="571"/>
    </location>
</feature>
<dbReference type="STRING" id="1447883.A0A2B7Z1K7"/>
<proteinExistence type="inferred from homology"/>
<dbReference type="InterPro" id="IPR025795">
    <property type="entry name" value="tRNA_(uracil-5-)_MeTrfase"/>
</dbReference>
<organism evidence="7 8">
    <name type="scientific">Polytolypa hystricis (strain UAMH7299)</name>
    <dbReference type="NCBI Taxonomy" id="1447883"/>
    <lineage>
        <taxon>Eukaryota</taxon>
        <taxon>Fungi</taxon>
        <taxon>Dikarya</taxon>
        <taxon>Ascomycota</taxon>
        <taxon>Pezizomycotina</taxon>
        <taxon>Eurotiomycetes</taxon>
        <taxon>Eurotiomycetidae</taxon>
        <taxon>Onygenales</taxon>
        <taxon>Onygenales incertae sedis</taxon>
        <taxon>Polytolypa</taxon>
    </lineage>
</organism>
<dbReference type="Gene3D" id="2.40.50.140">
    <property type="entry name" value="Nucleic acid-binding proteins"/>
    <property type="match status" value="1"/>
</dbReference>
<evidence type="ECO:0000256" key="5">
    <source>
        <dbReference type="PROSITE-ProRule" id="PRU10015"/>
    </source>
</evidence>
<feature type="region of interest" description="Disordered" evidence="6">
    <location>
        <begin position="326"/>
        <end position="388"/>
    </location>
</feature>
<dbReference type="PANTHER" id="PTHR11061:SF30">
    <property type="entry name" value="TRNA (URACIL(54)-C(5))-METHYLTRANSFERASE"/>
    <property type="match status" value="1"/>
</dbReference>
<dbReference type="Proteomes" id="UP000224634">
    <property type="component" value="Unassembled WGS sequence"/>
</dbReference>
<evidence type="ECO:0000256" key="6">
    <source>
        <dbReference type="SAM" id="MobiDB-lite"/>
    </source>
</evidence>
<dbReference type="GO" id="GO:0030697">
    <property type="term" value="F:tRNA (uracil(54)-C5)-methyltransferase activity, S-adenosyl methionine-dependent"/>
    <property type="evidence" value="ECO:0007669"/>
    <property type="project" value="InterPro"/>
</dbReference>
<feature type="active site" evidence="5">
    <location>
        <position position="571"/>
    </location>
</feature>
<gene>
    <name evidence="7" type="ORF">AJ80_01346</name>
</gene>
<dbReference type="GO" id="GO:0009451">
    <property type="term" value="P:RNA modification"/>
    <property type="evidence" value="ECO:0007669"/>
    <property type="project" value="UniProtKB-ARBA"/>
</dbReference>
<feature type="region of interest" description="Disordered" evidence="6">
    <location>
        <begin position="51"/>
        <end position="80"/>
    </location>
</feature>
<dbReference type="PROSITE" id="PS01230">
    <property type="entry name" value="TRMA_1"/>
    <property type="match status" value="1"/>
</dbReference>
<keyword evidence="3 4" id="KW-0949">S-adenosyl-L-methionine</keyword>
<keyword evidence="8" id="KW-1185">Reference proteome</keyword>
<dbReference type="SUPFAM" id="SSF53335">
    <property type="entry name" value="S-adenosyl-L-methionine-dependent methyltransferases"/>
    <property type="match status" value="1"/>
</dbReference>
<feature type="binding site" evidence="4">
    <location>
        <position position="544"/>
    </location>
    <ligand>
        <name>S-adenosyl-L-methionine</name>
        <dbReference type="ChEBI" id="CHEBI:59789"/>
    </ligand>
</feature>
<evidence type="ECO:0000256" key="4">
    <source>
        <dbReference type="PROSITE-ProRule" id="PRU01024"/>
    </source>
</evidence>
<feature type="region of interest" description="Disordered" evidence="6">
    <location>
        <begin position="255"/>
        <end position="274"/>
    </location>
</feature>
<evidence type="ECO:0000313" key="7">
    <source>
        <dbReference type="EMBL" id="PGH26962.1"/>
    </source>
</evidence>
<comment type="similarity">
    <text evidence="4">Belongs to the class I-like SAM-binding methyltransferase superfamily. RNA M5U methyltransferase family.</text>
</comment>
<evidence type="ECO:0000256" key="1">
    <source>
        <dbReference type="ARBA" id="ARBA00022603"/>
    </source>
</evidence>
<dbReference type="EMBL" id="PDNA01000011">
    <property type="protein sequence ID" value="PGH26962.1"/>
    <property type="molecule type" value="Genomic_DNA"/>
</dbReference>
<dbReference type="FunFam" id="2.40.50.140:FF:000201">
    <property type="entry name" value="TRM2p tRNA methyltransferase"/>
    <property type="match status" value="1"/>
</dbReference>
<feature type="binding site" evidence="4">
    <location>
        <position position="497"/>
    </location>
    <ligand>
        <name>S-adenosyl-L-methionine</name>
        <dbReference type="ChEBI" id="CHEBI:59789"/>
    </ligand>
</feature>
<dbReference type="Gene3D" id="3.40.50.150">
    <property type="entry name" value="Vaccinia Virus protein VP39"/>
    <property type="match status" value="2"/>
</dbReference>